<dbReference type="InterPro" id="IPR036396">
    <property type="entry name" value="Cyt_P450_sf"/>
</dbReference>
<evidence type="ECO:0000313" key="6">
    <source>
        <dbReference type="EMBL" id="OXB51634.1"/>
    </source>
</evidence>
<keyword evidence="3" id="KW-0479">Metal-binding</keyword>
<reference evidence="6 7" key="1">
    <citation type="submission" date="2016-07" db="EMBL/GenBank/DDBJ databases">
        <title>Disparate Historic Effective Population Sizes Predicted by Modern Levels of Genome Diversity for the Scaled Quail (Callipepla squamata) and the Northern Bobwhite (Colinus virginianus): Inferences from First and Second Generation Draft Genome Assemblies for Sympatric New World Quail.</title>
        <authorList>
            <person name="Oldeschulte D.L."/>
            <person name="Halley Y.A."/>
            <person name="Bhattarai E.K."/>
            <person name="Brashear W.A."/>
            <person name="Hill J."/>
            <person name="Metz R.P."/>
            <person name="Johnson C.D."/>
            <person name="Rollins D."/>
            <person name="Peterson M.J."/>
            <person name="Bickhart D.M."/>
            <person name="Decker J.E."/>
            <person name="Seabury C.M."/>
        </authorList>
    </citation>
    <scope>NUCLEOTIDE SEQUENCE [LARGE SCALE GENOMIC DNA]</scope>
    <source>
        <strain evidence="6 7">Texas</strain>
        <tissue evidence="6">Leg muscle</tissue>
    </source>
</reference>
<dbReference type="Gene3D" id="1.10.630.10">
    <property type="entry name" value="Cytochrome P450"/>
    <property type="match status" value="1"/>
</dbReference>
<dbReference type="GO" id="GO:0005506">
    <property type="term" value="F:iron ion binding"/>
    <property type="evidence" value="ECO:0007669"/>
    <property type="project" value="InterPro"/>
</dbReference>
<dbReference type="AlphaFoldDB" id="A0A226M8N9"/>
<accession>A0A226M8N9</accession>
<dbReference type="GO" id="GO:0006082">
    <property type="term" value="P:organic acid metabolic process"/>
    <property type="evidence" value="ECO:0007669"/>
    <property type="project" value="TreeGrafter"/>
</dbReference>
<dbReference type="GO" id="GO:0020037">
    <property type="term" value="F:heme binding"/>
    <property type="evidence" value="ECO:0007669"/>
    <property type="project" value="InterPro"/>
</dbReference>
<gene>
    <name evidence="6" type="ORF">ASZ78_016344</name>
</gene>
<evidence type="ECO:0000256" key="2">
    <source>
        <dbReference type="ARBA" id="ARBA00010617"/>
    </source>
</evidence>
<evidence type="ECO:0000256" key="4">
    <source>
        <dbReference type="ARBA" id="ARBA00023004"/>
    </source>
</evidence>
<comment type="caution">
    <text evidence="6">The sequence shown here is derived from an EMBL/GenBank/DDBJ whole genome shotgun (WGS) entry which is preliminary data.</text>
</comment>
<evidence type="ECO:0000256" key="5">
    <source>
        <dbReference type="SAM" id="Phobius"/>
    </source>
</evidence>
<organism evidence="6 7">
    <name type="scientific">Callipepla squamata</name>
    <name type="common">Scaled quail</name>
    <dbReference type="NCBI Taxonomy" id="9009"/>
    <lineage>
        <taxon>Eukaryota</taxon>
        <taxon>Metazoa</taxon>
        <taxon>Chordata</taxon>
        <taxon>Craniata</taxon>
        <taxon>Vertebrata</taxon>
        <taxon>Euteleostomi</taxon>
        <taxon>Archelosauria</taxon>
        <taxon>Archosauria</taxon>
        <taxon>Dinosauria</taxon>
        <taxon>Saurischia</taxon>
        <taxon>Theropoda</taxon>
        <taxon>Coelurosauria</taxon>
        <taxon>Aves</taxon>
        <taxon>Neognathae</taxon>
        <taxon>Galloanserae</taxon>
        <taxon>Galliformes</taxon>
        <taxon>Odontophoridae</taxon>
        <taxon>Callipepla</taxon>
    </lineage>
</organism>
<dbReference type="PANTHER" id="PTHR24300">
    <property type="entry name" value="CYTOCHROME P450 508A4-RELATED"/>
    <property type="match status" value="1"/>
</dbReference>
<dbReference type="PANTHER" id="PTHR24300:SF177">
    <property type="entry name" value="CYTOCHROME P450 2J2"/>
    <property type="match status" value="1"/>
</dbReference>
<keyword evidence="5" id="KW-0812">Transmembrane</keyword>
<feature type="transmembrane region" description="Helical" evidence="5">
    <location>
        <begin position="6"/>
        <end position="25"/>
    </location>
</feature>
<dbReference type="Proteomes" id="UP000198323">
    <property type="component" value="Unassembled WGS sequence"/>
</dbReference>
<dbReference type="PRINTS" id="PR00463">
    <property type="entry name" value="EP450I"/>
</dbReference>
<protein>
    <recommendedName>
        <fullName evidence="8">Cytochrome P450</fullName>
    </recommendedName>
</protein>
<dbReference type="InterPro" id="IPR001128">
    <property type="entry name" value="Cyt_P450"/>
</dbReference>
<proteinExistence type="inferred from homology"/>
<dbReference type="GO" id="GO:0005737">
    <property type="term" value="C:cytoplasm"/>
    <property type="evidence" value="ECO:0007669"/>
    <property type="project" value="TreeGrafter"/>
</dbReference>
<comment type="cofactor">
    <cofactor evidence="1">
        <name>heme</name>
        <dbReference type="ChEBI" id="CHEBI:30413"/>
    </cofactor>
</comment>
<dbReference type="InterPro" id="IPR050182">
    <property type="entry name" value="Cytochrome_P450_fam2"/>
</dbReference>
<keyword evidence="7" id="KW-1185">Reference proteome</keyword>
<dbReference type="Pfam" id="PF00067">
    <property type="entry name" value="p450"/>
    <property type="match status" value="1"/>
</dbReference>
<comment type="similarity">
    <text evidence="2">Belongs to the cytochrome P450 family.</text>
</comment>
<dbReference type="InterPro" id="IPR002401">
    <property type="entry name" value="Cyt_P450_E_grp-I"/>
</dbReference>
<name>A0A226M8N9_CALSU</name>
<dbReference type="GO" id="GO:0016712">
    <property type="term" value="F:oxidoreductase activity, acting on paired donors, with incorporation or reduction of molecular oxygen, reduced flavin or flavoprotein as one donor, and incorporation of one atom of oxygen"/>
    <property type="evidence" value="ECO:0007669"/>
    <property type="project" value="TreeGrafter"/>
</dbReference>
<dbReference type="OrthoDB" id="1055148at2759"/>
<evidence type="ECO:0000256" key="3">
    <source>
        <dbReference type="ARBA" id="ARBA00022723"/>
    </source>
</evidence>
<evidence type="ECO:0000313" key="7">
    <source>
        <dbReference type="Proteomes" id="UP000198323"/>
    </source>
</evidence>
<dbReference type="SUPFAM" id="SSF48264">
    <property type="entry name" value="Cytochrome P450"/>
    <property type="match status" value="1"/>
</dbReference>
<keyword evidence="4" id="KW-0408">Iron</keyword>
<dbReference type="STRING" id="9009.A0A226M8N9"/>
<keyword evidence="5" id="KW-0472">Membrane</keyword>
<evidence type="ECO:0000256" key="1">
    <source>
        <dbReference type="ARBA" id="ARBA00001971"/>
    </source>
</evidence>
<dbReference type="GO" id="GO:0006805">
    <property type="term" value="P:xenobiotic metabolic process"/>
    <property type="evidence" value="ECO:0007669"/>
    <property type="project" value="TreeGrafter"/>
</dbReference>
<sequence length="203" mass="23647">MLRFLWDSISLQMLFVFLFVFLLVFDYMKRRKPKDFPPRPFSFPFVGNLQFMFARDPVATVQKGSSVFPLPAEKVNANQSPFISLPHPQLIKKHGDIFSTQVGSMSFVIVNGLHLIKEVLVTQGENFLDRPQFPVNTELFNKFGLISSNGHLWKQQRRFTLSTLRNFGLGKRSLEERIQEECRFLTDAFRDEQGEDHFPQKLC</sequence>
<dbReference type="EMBL" id="MCFN01010946">
    <property type="protein sequence ID" value="OXB51634.1"/>
    <property type="molecule type" value="Genomic_DNA"/>
</dbReference>
<evidence type="ECO:0008006" key="8">
    <source>
        <dbReference type="Google" id="ProtNLM"/>
    </source>
</evidence>
<keyword evidence="5" id="KW-1133">Transmembrane helix</keyword>